<reference evidence="4" key="2">
    <citation type="submission" date="2018-02" db="UniProtKB">
        <authorList>
            <consortium name="EnsemblPlants"/>
        </authorList>
    </citation>
    <scope>IDENTIFICATION</scope>
    <source>
        <strain evidence="4">Williams 82</strain>
    </source>
</reference>
<reference evidence="3" key="3">
    <citation type="submission" date="2018-07" db="EMBL/GenBank/DDBJ databases">
        <title>WGS assembly of Glycine max.</title>
        <authorList>
            <person name="Schmutz J."/>
            <person name="Cannon S."/>
            <person name="Schlueter J."/>
            <person name="Ma J."/>
            <person name="Mitros T."/>
            <person name="Nelson W."/>
            <person name="Hyten D."/>
            <person name="Song Q."/>
            <person name="Thelen J."/>
            <person name="Cheng J."/>
            <person name="Xu D."/>
            <person name="Hellsten U."/>
            <person name="May G."/>
            <person name="Yu Y."/>
            <person name="Sakurai T."/>
            <person name="Umezawa T."/>
            <person name="Bhattacharyya M."/>
            <person name="Sandhu D."/>
            <person name="Valliyodan B."/>
            <person name="Lindquist E."/>
            <person name="Peto M."/>
            <person name="Grant D."/>
            <person name="Shu S."/>
            <person name="Goodstein D."/>
            <person name="Barry K."/>
            <person name="Futrell-Griggs M."/>
            <person name="Abernathy B."/>
            <person name="Du J."/>
            <person name="Tian Z."/>
            <person name="Zhu L."/>
            <person name="Gill N."/>
            <person name="Joshi T."/>
            <person name="Libault M."/>
            <person name="Sethuraman A."/>
            <person name="Zhang X."/>
            <person name="Shinozaki K."/>
            <person name="Nguyen H."/>
            <person name="Wing R."/>
            <person name="Cregan P."/>
            <person name="Specht J."/>
            <person name="Grimwood J."/>
            <person name="Rokhsar D."/>
            <person name="Stacey G."/>
            <person name="Shoemaker R."/>
            <person name="Jackson S."/>
        </authorList>
    </citation>
    <scope>NUCLEOTIDE SEQUENCE</scope>
    <source>
        <tissue evidence="3">Callus</tissue>
    </source>
</reference>
<dbReference type="PANTHER" id="PTHR45676:SF168">
    <property type="entry name" value="RING-TYPE E3 UBIQUITIN TRANSFERASE"/>
    <property type="match status" value="1"/>
</dbReference>
<keyword evidence="1" id="KW-1133">Transmembrane helix</keyword>
<dbReference type="AlphaFoldDB" id="A0A0R0H2S3"/>
<evidence type="ECO:0000256" key="1">
    <source>
        <dbReference type="SAM" id="Phobius"/>
    </source>
</evidence>
<dbReference type="EnsemblPlants" id="KRH24854">
    <property type="protein sequence ID" value="KRH24854"/>
    <property type="gene ID" value="GLYMA_12G066600"/>
</dbReference>
<dbReference type="Proteomes" id="UP000008827">
    <property type="component" value="Chromosome 12"/>
</dbReference>
<evidence type="ECO:0000259" key="2">
    <source>
        <dbReference type="Pfam" id="PF17123"/>
    </source>
</evidence>
<dbReference type="STRING" id="3847.A0A0R0H2S3"/>
<feature type="transmembrane region" description="Helical" evidence="1">
    <location>
        <begin position="17"/>
        <end position="37"/>
    </location>
</feature>
<name>A0A0R0H2S3_SOYBN</name>
<dbReference type="EMBL" id="CM000845">
    <property type="protein sequence ID" value="KRH24854.2"/>
    <property type="molecule type" value="Genomic_DNA"/>
</dbReference>
<dbReference type="SUPFAM" id="SSF57850">
    <property type="entry name" value="RING/U-box"/>
    <property type="match status" value="1"/>
</dbReference>
<dbReference type="UniPathway" id="UPA00143"/>
<proteinExistence type="predicted"/>
<dbReference type="SMR" id="A0A0R0H2S3"/>
<dbReference type="PANTHER" id="PTHR45676">
    <property type="entry name" value="RING-H2 FINGER PROTEIN ATL51-RELATED"/>
    <property type="match status" value="1"/>
</dbReference>
<evidence type="ECO:0000313" key="3">
    <source>
        <dbReference type="EMBL" id="KRH24854.2"/>
    </source>
</evidence>
<dbReference type="InterPro" id="IPR013083">
    <property type="entry name" value="Znf_RING/FYVE/PHD"/>
</dbReference>
<dbReference type="Gene3D" id="3.30.40.10">
    <property type="entry name" value="Zinc/RING finger domain, C3HC4 (zinc finger)"/>
    <property type="match status" value="1"/>
</dbReference>
<keyword evidence="5" id="KW-1185">Reference proteome</keyword>
<gene>
    <name evidence="3" type="ORF">GLYMA_12G066600</name>
</gene>
<dbReference type="InterPro" id="IPR001841">
    <property type="entry name" value="Znf_RING"/>
</dbReference>
<protein>
    <recommendedName>
        <fullName evidence="2">RING-type domain-containing protein</fullName>
    </recommendedName>
</protein>
<evidence type="ECO:0000313" key="5">
    <source>
        <dbReference type="Proteomes" id="UP000008827"/>
    </source>
</evidence>
<feature type="domain" description="RING-type" evidence="2">
    <location>
        <begin position="98"/>
        <end position="127"/>
    </location>
</feature>
<accession>A0A0R0H2S3</accession>
<evidence type="ECO:0000313" key="4">
    <source>
        <dbReference type="EnsemblPlants" id="KRH24854"/>
    </source>
</evidence>
<organism evidence="3">
    <name type="scientific">Glycine max</name>
    <name type="common">Soybean</name>
    <name type="synonym">Glycine hispida</name>
    <dbReference type="NCBI Taxonomy" id="3847"/>
    <lineage>
        <taxon>Eukaryota</taxon>
        <taxon>Viridiplantae</taxon>
        <taxon>Streptophyta</taxon>
        <taxon>Embryophyta</taxon>
        <taxon>Tracheophyta</taxon>
        <taxon>Spermatophyta</taxon>
        <taxon>Magnoliopsida</taxon>
        <taxon>eudicotyledons</taxon>
        <taxon>Gunneridae</taxon>
        <taxon>Pentapetalae</taxon>
        <taxon>rosids</taxon>
        <taxon>fabids</taxon>
        <taxon>Fabales</taxon>
        <taxon>Fabaceae</taxon>
        <taxon>Papilionoideae</taxon>
        <taxon>50 kb inversion clade</taxon>
        <taxon>NPAAA clade</taxon>
        <taxon>indigoferoid/millettioid clade</taxon>
        <taxon>Phaseoleae</taxon>
        <taxon>Glycine</taxon>
        <taxon>Glycine subgen. Soja</taxon>
    </lineage>
</organism>
<dbReference type="Gramene" id="KRH24854">
    <property type="protein sequence ID" value="KRH24854"/>
    <property type="gene ID" value="GLYMA_12G066600"/>
</dbReference>
<accession>A0A2K7HX62</accession>
<keyword evidence="1" id="KW-0812">Transmembrane</keyword>
<dbReference type="Pfam" id="PF17123">
    <property type="entry name" value="zf-RING_11"/>
    <property type="match status" value="1"/>
</dbReference>
<sequence>MSSDPAKDLAKWKLEEVISIVIVCVVFLTLSHCFGIFKHHVCGICCGRNQVQRRLLDESIADEPSAAVSKPWIELYCGAVSSHFKKNEREQDKTISVECAICLGEFEEGEWLKRLPHCSHSFHVSCIVFYSFSHIATAFEEGGL</sequence>
<reference evidence="3 4" key="1">
    <citation type="journal article" date="2010" name="Nature">
        <title>Genome sequence of the palaeopolyploid soybean.</title>
        <authorList>
            <person name="Schmutz J."/>
            <person name="Cannon S.B."/>
            <person name="Schlueter J."/>
            <person name="Ma J."/>
            <person name="Mitros T."/>
            <person name="Nelson W."/>
            <person name="Hyten D.L."/>
            <person name="Song Q."/>
            <person name="Thelen J.J."/>
            <person name="Cheng J."/>
            <person name="Xu D."/>
            <person name="Hellsten U."/>
            <person name="May G.D."/>
            <person name="Yu Y."/>
            <person name="Sakurai T."/>
            <person name="Umezawa T."/>
            <person name="Bhattacharyya M.K."/>
            <person name="Sandhu D."/>
            <person name="Valliyodan B."/>
            <person name="Lindquist E."/>
            <person name="Peto M."/>
            <person name="Grant D."/>
            <person name="Shu S."/>
            <person name="Goodstein D."/>
            <person name="Barry K."/>
            <person name="Futrell-Griggs M."/>
            <person name="Abernathy B."/>
            <person name="Du J."/>
            <person name="Tian Z."/>
            <person name="Zhu L."/>
            <person name="Gill N."/>
            <person name="Joshi T."/>
            <person name="Libault M."/>
            <person name="Sethuraman A."/>
            <person name="Zhang X.-C."/>
            <person name="Shinozaki K."/>
            <person name="Nguyen H.T."/>
            <person name="Wing R.A."/>
            <person name="Cregan P."/>
            <person name="Specht J."/>
            <person name="Grimwood J."/>
            <person name="Rokhsar D."/>
            <person name="Stacey G."/>
            <person name="Shoemaker R.C."/>
            <person name="Jackson S.A."/>
        </authorList>
    </citation>
    <scope>NUCLEOTIDE SEQUENCE [LARGE SCALE GENOMIC DNA]</scope>
    <source>
        <strain evidence="4">cv. Williams 82</strain>
        <tissue evidence="3">Callus</tissue>
    </source>
</reference>
<keyword evidence="1" id="KW-0472">Membrane</keyword>
<dbReference type="InParanoid" id="A0A0R0H2S3"/>
<dbReference type="GO" id="GO:0016567">
    <property type="term" value="P:protein ubiquitination"/>
    <property type="evidence" value="ECO:0000318"/>
    <property type="project" value="GO_Central"/>
</dbReference>